<dbReference type="PANTHER" id="PTHR48043">
    <property type="entry name" value="EG:EG0003.4 PROTEIN-RELATED"/>
    <property type="match status" value="1"/>
</dbReference>
<name>A0A9X6YD98_BACTU</name>
<dbReference type="AlphaFoldDB" id="A0A9X6YD98"/>
<evidence type="ECO:0000313" key="3">
    <source>
        <dbReference type="EMBL" id="PED10346.1"/>
    </source>
</evidence>
<proteinExistence type="predicted"/>
<gene>
    <name evidence="3" type="ORF">CON01_32875</name>
</gene>
<dbReference type="Gene3D" id="3.40.50.2000">
    <property type="entry name" value="Glycogen Phosphorylase B"/>
    <property type="match status" value="2"/>
</dbReference>
<dbReference type="Proteomes" id="UP000220127">
    <property type="component" value="Unassembled WGS sequence"/>
</dbReference>
<dbReference type="GO" id="GO:0008194">
    <property type="term" value="F:UDP-glycosyltransferase activity"/>
    <property type="evidence" value="ECO:0007669"/>
    <property type="project" value="InterPro"/>
</dbReference>
<dbReference type="EMBL" id="NVMD01000074">
    <property type="protein sequence ID" value="PED10346.1"/>
    <property type="molecule type" value="Genomic_DNA"/>
</dbReference>
<dbReference type="InterPro" id="IPR050271">
    <property type="entry name" value="UDP-glycosyltransferase"/>
</dbReference>
<evidence type="ECO:0000313" key="4">
    <source>
        <dbReference type="Proteomes" id="UP000220127"/>
    </source>
</evidence>
<sequence>MPDNFIVGNYLPQLDILRQADVFISHCGMNSTSESLYFEVPLVMLPFINDQHTIAERVYELGAGLMLNIQQLSAEDLKHAVNEVLQHSLYKENAKKISQSFREAGGYIKAVDEIITFTR</sequence>
<reference evidence="3 4" key="1">
    <citation type="submission" date="2017-09" db="EMBL/GenBank/DDBJ databases">
        <title>Large-scale bioinformatics analysis of Bacillus genomes uncovers conserved roles of natural products in bacterial physiology.</title>
        <authorList>
            <consortium name="Agbiome Team Llc"/>
            <person name="Bleich R.M."/>
            <person name="Grubbs K.J."/>
            <person name="Santa Maria K.C."/>
            <person name="Allen S.E."/>
            <person name="Farag S."/>
            <person name="Shank E.A."/>
            <person name="Bowers A."/>
        </authorList>
    </citation>
    <scope>NUCLEOTIDE SEQUENCE [LARGE SCALE GENOMIC DNA]</scope>
    <source>
        <strain evidence="3 4">AFS094940</strain>
    </source>
</reference>
<dbReference type="Pfam" id="PF00201">
    <property type="entry name" value="UDPGT"/>
    <property type="match status" value="1"/>
</dbReference>
<organism evidence="3 4">
    <name type="scientific">Bacillus thuringiensis</name>
    <dbReference type="NCBI Taxonomy" id="1428"/>
    <lineage>
        <taxon>Bacteria</taxon>
        <taxon>Bacillati</taxon>
        <taxon>Bacillota</taxon>
        <taxon>Bacilli</taxon>
        <taxon>Bacillales</taxon>
        <taxon>Bacillaceae</taxon>
        <taxon>Bacillus</taxon>
        <taxon>Bacillus cereus group</taxon>
    </lineage>
</organism>
<protein>
    <submittedName>
        <fullName evidence="3">Glycosyl transferase</fullName>
    </submittedName>
</protein>
<comment type="caution">
    <text evidence="3">The sequence shown here is derived from an EMBL/GenBank/DDBJ whole genome shotgun (WGS) entry which is preliminary data.</text>
</comment>
<evidence type="ECO:0000256" key="2">
    <source>
        <dbReference type="ARBA" id="ARBA00022679"/>
    </source>
</evidence>
<keyword evidence="1" id="KW-0328">Glycosyltransferase</keyword>
<dbReference type="InterPro" id="IPR002213">
    <property type="entry name" value="UDP_glucos_trans"/>
</dbReference>
<keyword evidence="2 3" id="KW-0808">Transferase</keyword>
<dbReference type="CDD" id="cd03784">
    <property type="entry name" value="GT1_Gtf-like"/>
    <property type="match status" value="1"/>
</dbReference>
<dbReference type="SUPFAM" id="SSF53756">
    <property type="entry name" value="UDP-Glycosyltransferase/glycogen phosphorylase"/>
    <property type="match status" value="1"/>
</dbReference>
<evidence type="ECO:0000256" key="1">
    <source>
        <dbReference type="ARBA" id="ARBA00022676"/>
    </source>
</evidence>
<dbReference type="PANTHER" id="PTHR48043:SF145">
    <property type="entry name" value="FI06409P-RELATED"/>
    <property type="match status" value="1"/>
</dbReference>
<accession>A0A9X6YD98</accession>